<accession>A0A3Q2ZZT2</accession>
<dbReference type="STRING" id="37003.ENSKMAP00000008955"/>
<dbReference type="AlphaFoldDB" id="A0A3Q2ZZT2"/>
<feature type="transmembrane region" description="Helical" evidence="2">
    <location>
        <begin position="6"/>
        <end position="29"/>
    </location>
</feature>
<keyword evidence="4" id="KW-1185">Reference proteome</keyword>
<dbReference type="GO" id="GO:0005789">
    <property type="term" value="C:endoplasmic reticulum membrane"/>
    <property type="evidence" value="ECO:0007669"/>
    <property type="project" value="TreeGrafter"/>
</dbReference>
<keyword evidence="2" id="KW-0812">Transmembrane</keyword>
<dbReference type="GO" id="GO:0061709">
    <property type="term" value="P:reticulophagy"/>
    <property type="evidence" value="ECO:0007669"/>
    <property type="project" value="TreeGrafter"/>
</dbReference>
<evidence type="ECO:0000313" key="3">
    <source>
        <dbReference type="Ensembl" id="ENSKMAP00000008955.1"/>
    </source>
</evidence>
<dbReference type="KEGG" id="kmr:108231268"/>
<dbReference type="PANTHER" id="PTHR15949">
    <property type="entry name" value="TESTIS-EXPRESSED PROTEIN 264"/>
    <property type="match status" value="1"/>
</dbReference>
<dbReference type="Proteomes" id="UP000264800">
    <property type="component" value="Unplaced"/>
</dbReference>
<dbReference type="Ensembl" id="ENSKMAT00000009089.1">
    <property type="protein sequence ID" value="ENSKMAP00000008955.1"/>
    <property type="gene ID" value="ENSKMAG00000006733.1"/>
</dbReference>
<dbReference type="GeneTree" id="ENSGT00390000016901"/>
<keyword evidence="2" id="KW-0472">Membrane</keyword>
<dbReference type="OMA" id="YKNCGQL"/>
<name>A0A3Q2ZZT2_KRYMA</name>
<dbReference type="RefSeq" id="XP_017263685.1">
    <property type="nucleotide sequence ID" value="XM_017408196.1"/>
</dbReference>
<sequence length="306" mass="34060">MPDDWLSPSAVLVLFLGLFILTLAGRVLYSGLLADVTVQTCFSPLKKITFAYRFKEGAYKSSGQLFEEARCAAPTGLSRIGVFYDDPKKIPGPLCRHAVGCILSEGENQVDEELLKRCRASGFNVFSFPEITHVVTTSIPHRAFFSSILRVRRVYPQLEQYIKERKLCAHPFLEIYKDGQIQFIVPLARQVDFYVPEVRQVERRLSEQEESHSDTDISGADSNSECSSESGLLLSDSRDTSPVESSVHSALVRDRGRADDKGGSSRGSSFKDLDWDWTAGRQDGDAKQESLDVPAQELLGVVEGEE</sequence>
<dbReference type="GO" id="GO:0000421">
    <property type="term" value="C:autophagosome membrane"/>
    <property type="evidence" value="ECO:0007669"/>
    <property type="project" value="TreeGrafter"/>
</dbReference>
<feature type="region of interest" description="Disordered" evidence="1">
    <location>
        <begin position="204"/>
        <end position="306"/>
    </location>
</feature>
<evidence type="ECO:0000313" key="4">
    <source>
        <dbReference type="Proteomes" id="UP000264800"/>
    </source>
</evidence>
<proteinExistence type="predicted"/>
<dbReference type="GO" id="GO:0005634">
    <property type="term" value="C:nucleus"/>
    <property type="evidence" value="ECO:0007669"/>
    <property type="project" value="TreeGrafter"/>
</dbReference>
<organism evidence="3 4">
    <name type="scientific">Kryptolebias marmoratus</name>
    <name type="common">Mangrove killifish</name>
    <name type="synonym">Rivulus marmoratus</name>
    <dbReference type="NCBI Taxonomy" id="37003"/>
    <lineage>
        <taxon>Eukaryota</taxon>
        <taxon>Metazoa</taxon>
        <taxon>Chordata</taxon>
        <taxon>Craniata</taxon>
        <taxon>Vertebrata</taxon>
        <taxon>Euteleostomi</taxon>
        <taxon>Actinopterygii</taxon>
        <taxon>Neopterygii</taxon>
        <taxon>Teleostei</taxon>
        <taxon>Neoteleostei</taxon>
        <taxon>Acanthomorphata</taxon>
        <taxon>Ovalentaria</taxon>
        <taxon>Atherinomorphae</taxon>
        <taxon>Cyprinodontiformes</taxon>
        <taxon>Rivulidae</taxon>
        <taxon>Kryptolebias</taxon>
    </lineage>
</organism>
<evidence type="ECO:0000256" key="1">
    <source>
        <dbReference type="SAM" id="MobiDB-lite"/>
    </source>
</evidence>
<feature type="compositionally biased region" description="Basic and acidic residues" evidence="1">
    <location>
        <begin position="204"/>
        <end position="215"/>
    </location>
</feature>
<dbReference type="GO" id="GO:0005657">
    <property type="term" value="C:replication fork"/>
    <property type="evidence" value="ECO:0007669"/>
    <property type="project" value="TreeGrafter"/>
</dbReference>
<reference evidence="3" key="2">
    <citation type="submission" date="2025-09" db="UniProtKB">
        <authorList>
            <consortium name="Ensembl"/>
        </authorList>
    </citation>
    <scope>IDENTIFICATION</scope>
</reference>
<dbReference type="OrthoDB" id="2140079at2759"/>
<feature type="compositionally biased region" description="Low complexity" evidence="1">
    <location>
        <begin position="218"/>
        <end position="235"/>
    </location>
</feature>
<keyword evidence="2" id="KW-1133">Transmembrane helix</keyword>
<dbReference type="GO" id="GO:0106300">
    <property type="term" value="P:protein-DNA covalent cross-linking repair"/>
    <property type="evidence" value="ECO:0007669"/>
    <property type="project" value="TreeGrafter"/>
</dbReference>
<dbReference type="PANTHER" id="PTHR15949:SF3">
    <property type="entry name" value="TESTIS-EXPRESSED PROTEIN 264"/>
    <property type="match status" value="1"/>
</dbReference>
<reference evidence="3" key="1">
    <citation type="submission" date="2025-08" db="UniProtKB">
        <authorList>
            <consortium name="Ensembl"/>
        </authorList>
    </citation>
    <scope>IDENTIFICATION</scope>
</reference>
<dbReference type="GeneID" id="108231268"/>
<protein>
    <submittedName>
        <fullName evidence="3">Testis expressed 264, ER-phagy receptor</fullName>
    </submittedName>
</protein>
<feature type="compositionally biased region" description="Basic and acidic residues" evidence="1">
    <location>
        <begin position="251"/>
        <end position="274"/>
    </location>
</feature>
<evidence type="ECO:0000256" key="2">
    <source>
        <dbReference type="SAM" id="Phobius"/>
    </source>
</evidence>